<evidence type="ECO:0000256" key="1">
    <source>
        <dbReference type="SAM" id="MobiDB-lite"/>
    </source>
</evidence>
<keyword evidence="4" id="KW-1185">Reference proteome</keyword>
<feature type="chain" id="PRO_5046171700" description="Adhesin domain-containing protein" evidence="2">
    <location>
        <begin position="30"/>
        <end position="434"/>
    </location>
</feature>
<gene>
    <name evidence="3" type="ORF">MUN86_19035</name>
</gene>
<keyword evidence="2" id="KW-0732">Signal</keyword>
<reference evidence="3" key="1">
    <citation type="submission" date="2022-04" db="EMBL/GenBank/DDBJ databases">
        <title>Hymenobacter sp. isolated from the air.</title>
        <authorList>
            <person name="Won M."/>
            <person name="Lee C.-M."/>
            <person name="Woen H.-Y."/>
            <person name="Kwon S.-W."/>
        </authorList>
    </citation>
    <scope>NUCLEOTIDE SEQUENCE</scope>
    <source>
        <strain evidence="3">5420S-77</strain>
    </source>
</reference>
<evidence type="ECO:0000256" key="2">
    <source>
        <dbReference type="SAM" id="SignalP"/>
    </source>
</evidence>
<protein>
    <recommendedName>
        <fullName evidence="5">Adhesin domain-containing protein</fullName>
    </recommendedName>
</protein>
<feature type="signal peptide" evidence="2">
    <location>
        <begin position="1"/>
        <end position="29"/>
    </location>
</feature>
<evidence type="ECO:0000313" key="3">
    <source>
        <dbReference type="EMBL" id="UOQ65613.1"/>
    </source>
</evidence>
<evidence type="ECO:0000313" key="4">
    <source>
        <dbReference type="Proteomes" id="UP000830401"/>
    </source>
</evidence>
<sequence>MNNFRRTFLWTSRVLAVSCLVVAGNTVQAQQQTKEPVRNQSATEVQYYQQSGAEVPIFWPQGGGPEVPIDGRCQQGQQASLDQDPQQEQQNDGTALPAAERTRKLSRTFAVSSGKPFHLVTRYGRVQVNVWNRAEIRTDVDIITRAETDEKAQQLQEMIQVQLLETDPSTGGVSAKSKFSSMPHGCWSRTKLYEVNYTIWLPRNTPLTIHNTFGEVSILGDLSGSTELAVEYGTLRTGRLEGSQNLLRIGNGQAAVPYVRQAGIDASYSRLRIDGGQNVDLRNNYSDINIGIVQDLTVHSKYGDVALGTVRNLRGTSGYSKFSIDKLSNQLDMTVQYCPNFEVRNTGRNFRQINLDGGYSTILLNFEDEAGFNFDVNTQHGKLLVDKKLVRVASEETSPVSSDMQGTFNVVKTGAPAASNVNIRVRYGNVRFNR</sequence>
<dbReference type="EMBL" id="CP095061">
    <property type="protein sequence ID" value="UOQ65613.1"/>
    <property type="molecule type" value="Genomic_DNA"/>
</dbReference>
<dbReference type="Proteomes" id="UP000830401">
    <property type="component" value="Chromosome"/>
</dbReference>
<feature type="region of interest" description="Disordered" evidence="1">
    <location>
        <begin position="59"/>
        <end position="100"/>
    </location>
</feature>
<evidence type="ECO:0008006" key="5">
    <source>
        <dbReference type="Google" id="ProtNLM"/>
    </source>
</evidence>
<organism evidence="3 4">
    <name type="scientific">Hymenobacter volaticus</name>
    <dbReference type="NCBI Taxonomy" id="2932254"/>
    <lineage>
        <taxon>Bacteria</taxon>
        <taxon>Pseudomonadati</taxon>
        <taxon>Bacteroidota</taxon>
        <taxon>Cytophagia</taxon>
        <taxon>Cytophagales</taxon>
        <taxon>Hymenobacteraceae</taxon>
        <taxon>Hymenobacter</taxon>
    </lineage>
</organism>
<proteinExistence type="predicted"/>
<name>A0ABY4G471_9BACT</name>
<accession>A0ABY4G471</accession>
<dbReference type="RefSeq" id="WP_245119619.1">
    <property type="nucleotide sequence ID" value="NZ_CP095061.1"/>
</dbReference>
<feature type="compositionally biased region" description="Polar residues" evidence="1">
    <location>
        <begin position="74"/>
        <end position="93"/>
    </location>
</feature>